<sequence>MDFMDACIFFSQDLEQSQYKLIELAPEVAALFDEIRTQGEEFPSLCIKASSPDEEPVLCTKDKTFTIRKQHYSNSLLLLSPSLNFVPNVRNRQRDEDNDVNMVDDDFEQISNRVSGRVNQIDLDESEEELPILRVFEVVDVLNYFCELTLAAPKIEQLDELLQPTIYKGPENGSEYKDKKFYTFDELDNLVQASVKELKKALENKFALEINGYWRYIDHEYIFEILSNVLGMLNLYSVELESVPLNIIRDAVKGYGHSTFITQHIFEYFSELTVFTDESNPIFKLSKEKLCRFFGIHTLKTNDKLYNQHIPIDLFFELWNKDTPLEFEASFNLINDNAIIFNNSLNHLTEKSKKNQLIRYFPVSQLSSNPKQRFKQLFSTKFEWREDYIKPFLVDFCLDDDKFSTKKFNELLLEYTKILYWEGSIYREGGMVFYTSKWPISLI</sequence>
<keyword evidence="2" id="KW-0235">DNA replication</keyword>
<reference evidence="3 4" key="1">
    <citation type="journal article" date="2019" name="Environ. Microbiol.">
        <title>At the nexus of three kingdoms: the genome of the mycorrhizal fungus Gigaspora margarita provides insights into plant, endobacterial and fungal interactions.</title>
        <authorList>
            <person name="Venice F."/>
            <person name="Ghignone S."/>
            <person name="Salvioli di Fossalunga A."/>
            <person name="Amselem J."/>
            <person name="Novero M."/>
            <person name="Xianan X."/>
            <person name="Sedzielewska Toro K."/>
            <person name="Morin E."/>
            <person name="Lipzen A."/>
            <person name="Grigoriev I.V."/>
            <person name="Henrissat B."/>
            <person name="Martin F.M."/>
            <person name="Bonfante P."/>
        </authorList>
    </citation>
    <scope>NUCLEOTIDE SEQUENCE [LARGE SCALE GENOMIC DNA]</scope>
    <source>
        <strain evidence="3 4">BEG34</strain>
    </source>
</reference>
<protein>
    <submittedName>
        <fullName evidence="3">Sister chromatid cohesion protein dcc1-like</fullName>
    </submittedName>
</protein>
<evidence type="ECO:0000313" key="4">
    <source>
        <dbReference type="Proteomes" id="UP000439903"/>
    </source>
</evidence>
<dbReference type="PANTHER" id="PTHR13395:SF6">
    <property type="entry name" value="SISTER CHROMATID COHESION PROTEIN DCC1"/>
    <property type="match status" value="1"/>
</dbReference>
<dbReference type="AlphaFoldDB" id="A0A8H3X8E9"/>
<evidence type="ECO:0000313" key="3">
    <source>
        <dbReference type="EMBL" id="KAF0419863.1"/>
    </source>
</evidence>
<keyword evidence="4" id="KW-1185">Reference proteome</keyword>
<comment type="similarity">
    <text evidence="1">Belongs to the DCC1 family.</text>
</comment>
<dbReference type="GO" id="GO:0034088">
    <property type="term" value="P:maintenance of mitotic sister chromatid cohesion"/>
    <property type="evidence" value="ECO:0007669"/>
    <property type="project" value="TreeGrafter"/>
</dbReference>
<proteinExistence type="inferred from homology"/>
<dbReference type="InterPro" id="IPR019128">
    <property type="entry name" value="Dcc1"/>
</dbReference>
<dbReference type="GO" id="GO:0000775">
    <property type="term" value="C:chromosome, centromeric region"/>
    <property type="evidence" value="ECO:0007669"/>
    <property type="project" value="TreeGrafter"/>
</dbReference>
<dbReference type="Proteomes" id="UP000439903">
    <property type="component" value="Unassembled WGS sequence"/>
</dbReference>
<dbReference type="EMBL" id="WTPW01001709">
    <property type="protein sequence ID" value="KAF0419863.1"/>
    <property type="molecule type" value="Genomic_DNA"/>
</dbReference>
<accession>A0A8H3X8E9</accession>
<dbReference type="Pfam" id="PF09724">
    <property type="entry name" value="Dcc1"/>
    <property type="match status" value="1"/>
</dbReference>
<dbReference type="GO" id="GO:0031390">
    <property type="term" value="C:Ctf18 RFC-like complex"/>
    <property type="evidence" value="ECO:0007669"/>
    <property type="project" value="InterPro"/>
</dbReference>
<gene>
    <name evidence="3" type="ORF">F8M41_007134</name>
</gene>
<dbReference type="OrthoDB" id="276989at2759"/>
<dbReference type="PANTHER" id="PTHR13395">
    <property type="entry name" value="SISTER CHROMATID COHESION PROTEIN DCC1-RELATED"/>
    <property type="match status" value="1"/>
</dbReference>
<evidence type="ECO:0000256" key="1">
    <source>
        <dbReference type="ARBA" id="ARBA00007017"/>
    </source>
</evidence>
<organism evidence="3 4">
    <name type="scientific">Gigaspora margarita</name>
    <dbReference type="NCBI Taxonomy" id="4874"/>
    <lineage>
        <taxon>Eukaryota</taxon>
        <taxon>Fungi</taxon>
        <taxon>Fungi incertae sedis</taxon>
        <taxon>Mucoromycota</taxon>
        <taxon>Glomeromycotina</taxon>
        <taxon>Glomeromycetes</taxon>
        <taxon>Diversisporales</taxon>
        <taxon>Gigasporaceae</taxon>
        <taxon>Gigaspora</taxon>
    </lineage>
</organism>
<comment type="caution">
    <text evidence="3">The sequence shown here is derived from an EMBL/GenBank/DDBJ whole genome shotgun (WGS) entry which is preliminary data.</text>
</comment>
<dbReference type="GO" id="GO:0006260">
    <property type="term" value="P:DNA replication"/>
    <property type="evidence" value="ECO:0007669"/>
    <property type="project" value="UniProtKB-KW"/>
</dbReference>
<dbReference type="GO" id="GO:0000785">
    <property type="term" value="C:chromatin"/>
    <property type="evidence" value="ECO:0007669"/>
    <property type="project" value="TreeGrafter"/>
</dbReference>
<evidence type="ECO:0000256" key="2">
    <source>
        <dbReference type="ARBA" id="ARBA00022705"/>
    </source>
</evidence>
<name>A0A8H3X8E9_GIGMA</name>